<dbReference type="EMBL" id="CM003613">
    <property type="protein sequence ID" value="KYP57720.1"/>
    <property type="molecule type" value="Genomic_DNA"/>
</dbReference>
<dbReference type="Gramene" id="C.cajan_03904.t">
    <property type="protein sequence ID" value="C.cajan_03904.t.cds1"/>
    <property type="gene ID" value="C.cajan_03904"/>
</dbReference>
<dbReference type="Proteomes" id="UP000075243">
    <property type="component" value="Chromosome 11"/>
</dbReference>
<name>A0A151SSB6_CAJCA</name>
<evidence type="ECO:0000313" key="2">
    <source>
        <dbReference type="Proteomes" id="UP000075243"/>
    </source>
</evidence>
<dbReference type="AlphaFoldDB" id="A0A151SSB6"/>
<reference evidence="1 2" key="1">
    <citation type="journal article" date="2012" name="Nat. Biotechnol.">
        <title>Draft genome sequence of pigeonpea (Cajanus cajan), an orphan legume crop of resource-poor farmers.</title>
        <authorList>
            <person name="Varshney R.K."/>
            <person name="Chen W."/>
            <person name="Li Y."/>
            <person name="Bharti A.K."/>
            <person name="Saxena R.K."/>
            <person name="Schlueter J.A."/>
            <person name="Donoghue M.T."/>
            <person name="Azam S."/>
            <person name="Fan G."/>
            <person name="Whaley A.M."/>
            <person name="Farmer A.D."/>
            <person name="Sheridan J."/>
            <person name="Iwata A."/>
            <person name="Tuteja R."/>
            <person name="Penmetsa R.V."/>
            <person name="Wu W."/>
            <person name="Upadhyaya H.D."/>
            <person name="Yang S.P."/>
            <person name="Shah T."/>
            <person name="Saxena K.B."/>
            <person name="Michael T."/>
            <person name="McCombie W.R."/>
            <person name="Yang B."/>
            <person name="Zhang G."/>
            <person name="Yang H."/>
            <person name="Wang J."/>
            <person name="Spillane C."/>
            <person name="Cook D.R."/>
            <person name="May G.D."/>
            <person name="Xu X."/>
            <person name="Jackson S.A."/>
        </authorList>
    </citation>
    <scope>NUCLEOTIDE SEQUENCE [LARGE SCALE GENOMIC DNA]</scope>
    <source>
        <strain evidence="2">cv. Asha</strain>
    </source>
</reference>
<evidence type="ECO:0008006" key="3">
    <source>
        <dbReference type="Google" id="ProtNLM"/>
    </source>
</evidence>
<protein>
    <recommendedName>
        <fullName evidence="3">Retrovirus-related Pol polyprotein from transposon TNT 1-94</fullName>
    </recommendedName>
</protein>
<sequence length="67" mass="7501">MKELLLNFNMNDCKSMLMFMHPSIGLSKDESGKLVDQTIYRGMIGSLLHLTTSGSDIIYSVCLCAHF</sequence>
<evidence type="ECO:0000313" key="1">
    <source>
        <dbReference type="EMBL" id="KYP57720.1"/>
    </source>
</evidence>
<accession>A0A151SSB6</accession>
<gene>
    <name evidence="1" type="ORF">KK1_003990</name>
</gene>
<organism evidence="1 2">
    <name type="scientific">Cajanus cajan</name>
    <name type="common">Pigeon pea</name>
    <name type="synonym">Cajanus indicus</name>
    <dbReference type="NCBI Taxonomy" id="3821"/>
    <lineage>
        <taxon>Eukaryota</taxon>
        <taxon>Viridiplantae</taxon>
        <taxon>Streptophyta</taxon>
        <taxon>Embryophyta</taxon>
        <taxon>Tracheophyta</taxon>
        <taxon>Spermatophyta</taxon>
        <taxon>Magnoliopsida</taxon>
        <taxon>eudicotyledons</taxon>
        <taxon>Gunneridae</taxon>
        <taxon>Pentapetalae</taxon>
        <taxon>rosids</taxon>
        <taxon>fabids</taxon>
        <taxon>Fabales</taxon>
        <taxon>Fabaceae</taxon>
        <taxon>Papilionoideae</taxon>
        <taxon>50 kb inversion clade</taxon>
        <taxon>NPAAA clade</taxon>
        <taxon>indigoferoid/millettioid clade</taxon>
        <taxon>Phaseoleae</taxon>
        <taxon>Cajanus</taxon>
    </lineage>
</organism>
<keyword evidence="2" id="KW-1185">Reference proteome</keyword>
<proteinExistence type="predicted"/>